<accession>A0A0L0N0U2</accession>
<dbReference type="PROSITE" id="PS50097">
    <property type="entry name" value="BTB"/>
    <property type="match status" value="2"/>
</dbReference>
<feature type="domain" description="BTB" evidence="5">
    <location>
        <begin position="442"/>
        <end position="500"/>
    </location>
</feature>
<gene>
    <name evidence="6" type="ORF">TOPH_07558</name>
</gene>
<dbReference type="SUPFAM" id="SSF54695">
    <property type="entry name" value="POZ domain"/>
    <property type="match status" value="2"/>
</dbReference>
<keyword evidence="7" id="KW-1185">Reference proteome</keyword>
<dbReference type="EMBL" id="LFRF01000032">
    <property type="protein sequence ID" value="KND87738.1"/>
    <property type="molecule type" value="Genomic_DNA"/>
</dbReference>
<dbReference type="CDD" id="cd18497">
    <property type="entry name" value="BACK_ABTB1_BPOZ"/>
    <property type="match status" value="1"/>
</dbReference>
<dbReference type="InterPro" id="IPR044515">
    <property type="entry name" value="ABTB1"/>
</dbReference>
<dbReference type="InterPro" id="IPR011333">
    <property type="entry name" value="SKP1/BTB/POZ_sf"/>
</dbReference>
<keyword evidence="1" id="KW-0677">Repeat</keyword>
<evidence type="ECO:0000313" key="7">
    <source>
        <dbReference type="Proteomes" id="UP000036947"/>
    </source>
</evidence>
<reference evidence="6 7" key="1">
    <citation type="journal article" date="2015" name="BMC Genomics">
        <title>The genome of the truffle-parasite Tolypocladium ophioglossoides and the evolution of antifungal peptaibiotics.</title>
        <authorList>
            <person name="Quandt C.A."/>
            <person name="Bushley K.E."/>
            <person name="Spatafora J.W."/>
        </authorList>
    </citation>
    <scope>NUCLEOTIDE SEQUENCE [LARGE SCALE GENOMIC DNA]</scope>
    <source>
        <strain evidence="6 7">CBS 100239</strain>
    </source>
</reference>
<dbReference type="InterPro" id="IPR002110">
    <property type="entry name" value="Ankyrin_rpt"/>
</dbReference>
<evidence type="ECO:0000256" key="3">
    <source>
        <dbReference type="PROSITE-ProRule" id="PRU00023"/>
    </source>
</evidence>
<evidence type="ECO:0000313" key="6">
    <source>
        <dbReference type="EMBL" id="KND87738.1"/>
    </source>
</evidence>
<dbReference type="InterPro" id="IPR000210">
    <property type="entry name" value="BTB/POZ_dom"/>
</dbReference>
<organism evidence="6 7">
    <name type="scientific">Tolypocladium ophioglossoides (strain CBS 100239)</name>
    <name type="common">Snaketongue truffleclub</name>
    <name type="synonym">Elaphocordyceps ophioglossoides</name>
    <dbReference type="NCBI Taxonomy" id="1163406"/>
    <lineage>
        <taxon>Eukaryota</taxon>
        <taxon>Fungi</taxon>
        <taxon>Dikarya</taxon>
        <taxon>Ascomycota</taxon>
        <taxon>Pezizomycotina</taxon>
        <taxon>Sordariomycetes</taxon>
        <taxon>Hypocreomycetidae</taxon>
        <taxon>Hypocreales</taxon>
        <taxon>Ophiocordycipitaceae</taxon>
        <taxon>Tolypocladium</taxon>
    </lineage>
</organism>
<evidence type="ECO:0000259" key="5">
    <source>
        <dbReference type="PROSITE" id="PS50097"/>
    </source>
</evidence>
<dbReference type="STRING" id="1163406.A0A0L0N0U2"/>
<keyword evidence="2 3" id="KW-0040">ANK repeat</keyword>
<dbReference type="PANTHER" id="PTHR46231:SF1">
    <property type="entry name" value="ANKYRIN REPEAT AND BTB_POZ DOMAIN-CONTAINING PROTEIN 1"/>
    <property type="match status" value="1"/>
</dbReference>
<dbReference type="PROSITE" id="PS50088">
    <property type="entry name" value="ANK_REPEAT"/>
    <property type="match status" value="1"/>
</dbReference>
<dbReference type="SUPFAM" id="SSF48403">
    <property type="entry name" value="Ankyrin repeat"/>
    <property type="match status" value="1"/>
</dbReference>
<proteinExistence type="predicted"/>
<dbReference type="Proteomes" id="UP000036947">
    <property type="component" value="Unassembled WGS sequence"/>
</dbReference>
<dbReference type="FunFam" id="1.25.40.20:FF:000248">
    <property type="entry name" value="Ankyrin repeat and BTB/POZ domain protein"/>
    <property type="match status" value="1"/>
</dbReference>
<dbReference type="PANTHER" id="PTHR46231">
    <property type="entry name" value="ANKYRIN REPEAT AND BTB/POZ DOMAIN-CONTAINING PROTEIN 1"/>
    <property type="match status" value="1"/>
</dbReference>
<dbReference type="GO" id="GO:0005737">
    <property type="term" value="C:cytoplasm"/>
    <property type="evidence" value="ECO:0007669"/>
    <property type="project" value="TreeGrafter"/>
</dbReference>
<dbReference type="CDD" id="cd18186">
    <property type="entry name" value="BTB_POZ_ZBTB_KLHL-like"/>
    <property type="match status" value="1"/>
</dbReference>
<dbReference type="SMART" id="SM00248">
    <property type="entry name" value="ANK"/>
    <property type="match status" value="2"/>
</dbReference>
<evidence type="ECO:0000256" key="4">
    <source>
        <dbReference type="SAM" id="MobiDB-lite"/>
    </source>
</evidence>
<dbReference type="PROSITE" id="PS50297">
    <property type="entry name" value="ANK_REP_REGION"/>
    <property type="match status" value="1"/>
</dbReference>
<dbReference type="InterPro" id="IPR036770">
    <property type="entry name" value="Ankyrin_rpt-contain_sf"/>
</dbReference>
<protein>
    <submittedName>
        <fullName evidence="6">Ankyrin repeat-containing protein</fullName>
    </submittedName>
</protein>
<dbReference type="Gene3D" id="3.30.710.10">
    <property type="entry name" value="Potassium Channel Kv1.1, Chain A"/>
    <property type="match status" value="2"/>
</dbReference>
<dbReference type="OrthoDB" id="684045at2759"/>
<evidence type="ECO:0000256" key="1">
    <source>
        <dbReference type="ARBA" id="ARBA00022737"/>
    </source>
</evidence>
<dbReference type="Pfam" id="PF13637">
    <property type="entry name" value="Ank_4"/>
    <property type="match status" value="1"/>
</dbReference>
<sequence>MATGVGSVAGVEPGIDKPGAATAPRRLSGPCAWNLVALSPVHDCLAVKSWPSKAQTSTFSILDILVLCTLHRSLVYFCQNCIFFLRFVIAGSGMVLRKHELEGKLDEESLLIKNGVIRDENPLDQSPEFNDFLLACRHGDLRRCQELIGLGVNINGKDDFDYTPLIIASLCGHYELVQLLLESGALAERNTFQGERCIYNALNDRIRNLLLQYDFSKTSDPYVYWSTHISSLLSRTTPPTSDISLVAGSQSFALHRFLLASRTPYFRRKLEGQPETATWNLAAAIPVETLQIVLRYIYLGDLPRDLVPPGSPVSEEDVAKGLDKISKQLEVEQLWGAIMAGSDRRLARQRYQDEEERALRQISDFFRTHVLGMKMVVDTERVGDIKWEHDNAAYADVLLRADEQYGDEETEGWDETPTLNGQGIPIGSAARGDKKPRKSALYPVHKAMLIRSEYFDKMFSGDFVESKKSAHLHVVTVDCTPAVLELVLTFLYTESANCPLEHALDLLYAADMLFLDGLKSKAAVAISTLGSGSRDVLVDRTHSANGGADGDERTHDNNTQVVEMEPINIYDVTHAAWDLRVQRLEEFAARYLATRLEDYIDDTDFQELISESAARIHRREETDTIELLDDIRYYLSERFRLRFEDAGLDEMLAGEATGEISPELAAALAEHSEEKLVNGYAEAAGADSTTAGVDTDNNELSPAEGQQVDDAVRTLDGETAEDEFASDAINYQILLGKIDAMLERLKLDA</sequence>
<dbReference type="Gene3D" id="1.25.40.20">
    <property type="entry name" value="Ankyrin repeat-containing domain"/>
    <property type="match status" value="1"/>
</dbReference>
<feature type="domain" description="BTB" evidence="5">
    <location>
        <begin position="241"/>
        <end position="306"/>
    </location>
</feature>
<feature type="region of interest" description="Disordered" evidence="4">
    <location>
        <begin position="409"/>
        <end position="437"/>
    </location>
</feature>
<dbReference type="AlphaFoldDB" id="A0A0L0N0U2"/>
<dbReference type="GO" id="GO:0000151">
    <property type="term" value="C:ubiquitin ligase complex"/>
    <property type="evidence" value="ECO:0007669"/>
    <property type="project" value="TreeGrafter"/>
</dbReference>
<feature type="repeat" description="ANK" evidence="3">
    <location>
        <begin position="160"/>
        <end position="185"/>
    </location>
</feature>
<evidence type="ECO:0000256" key="2">
    <source>
        <dbReference type="ARBA" id="ARBA00023043"/>
    </source>
</evidence>
<comment type="caution">
    <text evidence="6">The sequence shown here is derived from an EMBL/GenBank/DDBJ whole genome shotgun (WGS) entry which is preliminary data.</text>
</comment>
<dbReference type="Pfam" id="PF00651">
    <property type="entry name" value="BTB"/>
    <property type="match status" value="2"/>
</dbReference>
<dbReference type="SMART" id="SM00225">
    <property type="entry name" value="BTB"/>
    <property type="match status" value="2"/>
</dbReference>
<name>A0A0L0N0U2_TOLOC</name>